<reference evidence="2 3" key="1">
    <citation type="submission" date="2017-10" db="EMBL/GenBank/DDBJ databases">
        <title>Comparative genomics in systemic dimorphic fungi from Ajellomycetaceae.</title>
        <authorList>
            <person name="Munoz J.F."/>
            <person name="Mcewen J.G."/>
            <person name="Clay O.K."/>
            <person name="Cuomo C.A."/>
        </authorList>
    </citation>
    <scope>NUCLEOTIDE SEQUENCE [LARGE SCALE GENOMIC DNA]</scope>
    <source>
        <strain evidence="2 3">UAMH7299</strain>
    </source>
</reference>
<evidence type="ECO:0000313" key="2">
    <source>
        <dbReference type="EMBL" id="PGH19254.1"/>
    </source>
</evidence>
<proteinExistence type="predicted"/>
<dbReference type="Proteomes" id="UP000224634">
    <property type="component" value="Unassembled WGS sequence"/>
</dbReference>
<organism evidence="2 3">
    <name type="scientific">Polytolypa hystricis (strain UAMH7299)</name>
    <dbReference type="NCBI Taxonomy" id="1447883"/>
    <lineage>
        <taxon>Eukaryota</taxon>
        <taxon>Fungi</taxon>
        <taxon>Dikarya</taxon>
        <taxon>Ascomycota</taxon>
        <taxon>Pezizomycotina</taxon>
        <taxon>Eurotiomycetes</taxon>
        <taxon>Eurotiomycetidae</taxon>
        <taxon>Onygenales</taxon>
        <taxon>Onygenales incertae sedis</taxon>
        <taxon>Polytolypa</taxon>
    </lineage>
</organism>
<feature type="region of interest" description="Disordered" evidence="1">
    <location>
        <begin position="113"/>
        <end position="160"/>
    </location>
</feature>
<protein>
    <submittedName>
        <fullName evidence="2">Uncharacterized protein</fullName>
    </submittedName>
</protein>
<dbReference type="AlphaFoldDB" id="A0A2B7Y532"/>
<comment type="caution">
    <text evidence="2">The sequence shown here is derived from an EMBL/GenBank/DDBJ whole genome shotgun (WGS) entry which is preliminary data.</text>
</comment>
<evidence type="ECO:0000313" key="3">
    <source>
        <dbReference type="Proteomes" id="UP000224634"/>
    </source>
</evidence>
<dbReference type="EMBL" id="PDNA01000050">
    <property type="protein sequence ID" value="PGH19254.1"/>
    <property type="molecule type" value="Genomic_DNA"/>
</dbReference>
<evidence type="ECO:0000256" key="1">
    <source>
        <dbReference type="SAM" id="MobiDB-lite"/>
    </source>
</evidence>
<name>A0A2B7Y532_POLH7</name>
<keyword evidence="3" id="KW-1185">Reference proteome</keyword>
<gene>
    <name evidence="2" type="ORF">AJ80_04119</name>
</gene>
<feature type="compositionally biased region" description="Basic and acidic residues" evidence="1">
    <location>
        <begin position="144"/>
        <end position="160"/>
    </location>
</feature>
<accession>A0A2B7Y532</accession>
<sequence>MGPRRVDPLPRYIASNLKVSKLHPPDKLAIDNLPPFFRVLHNEQVSSLAEWIGQGKLAREILGMYWPADFTADGKPRRNRQSWKRGDPTMTQVHQFLSYQYMGRPMARMATPINDAFTHPPQTTGAAPARKRQREDNSSYVHDLSTKSDDISSRESDEMAEAKLERDMLKIRLNHTYGGSAA</sequence>
<dbReference type="OrthoDB" id="4193531at2759"/>